<proteinExistence type="predicted"/>
<evidence type="ECO:0000313" key="2">
    <source>
        <dbReference type="Proteomes" id="UP000281813"/>
    </source>
</evidence>
<sequence>MIEVLNSLSCKIAEENAASRASIQIDGEQTASVEEVAGASGHLAELEQKLHEIVKRFKL</sequence>
<dbReference type="Proteomes" id="UP000281813">
    <property type="component" value="Unassembled WGS sequence"/>
</dbReference>
<dbReference type="RefSeq" id="WP_121133168.1">
    <property type="nucleotide sequence ID" value="NZ_JBHUIL010000001.1"/>
</dbReference>
<dbReference type="AlphaFoldDB" id="A0A494YUL0"/>
<accession>A0A494YUL0</accession>
<keyword evidence="2" id="KW-1185">Reference proteome</keyword>
<organism evidence="1 2">
    <name type="scientific">Oceanobacillus bengalensis</name>
    <dbReference type="NCBI Taxonomy" id="1435466"/>
    <lineage>
        <taxon>Bacteria</taxon>
        <taxon>Bacillati</taxon>
        <taxon>Bacillota</taxon>
        <taxon>Bacilli</taxon>
        <taxon>Bacillales</taxon>
        <taxon>Bacillaceae</taxon>
        <taxon>Oceanobacillus</taxon>
    </lineage>
</organism>
<protein>
    <submittedName>
        <fullName evidence="1">Uncharacterized protein</fullName>
    </submittedName>
</protein>
<dbReference type="OrthoDB" id="1062at2"/>
<name>A0A494YUL0_9BACI</name>
<gene>
    <name evidence="1" type="ORF">D8M05_14865</name>
</gene>
<dbReference type="EMBL" id="RBZO01000026">
    <property type="protein sequence ID" value="RKQ13787.1"/>
    <property type="molecule type" value="Genomic_DNA"/>
</dbReference>
<comment type="caution">
    <text evidence="1">The sequence shown here is derived from an EMBL/GenBank/DDBJ whole genome shotgun (WGS) entry which is preliminary data.</text>
</comment>
<evidence type="ECO:0000313" key="1">
    <source>
        <dbReference type="EMBL" id="RKQ13787.1"/>
    </source>
</evidence>
<reference evidence="1 2" key="1">
    <citation type="journal article" date="2015" name="Antonie Van Leeuwenhoek">
        <title>Oceanobacillus bengalensis sp. nov., a bacterium isolated from seawater of the Bay of Bengal.</title>
        <authorList>
            <person name="Yongchang O."/>
            <person name="Xiang W."/>
            <person name="Wang G."/>
        </authorList>
    </citation>
    <scope>NUCLEOTIDE SEQUENCE [LARGE SCALE GENOMIC DNA]</scope>
    <source>
        <strain evidence="1 2">MCCC 1K00260</strain>
    </source>
</reference>